<reference evidence="13 14" key="1">
    <citation type="submission" date="2014-04" db="EMBL/GenBank/DDBJ databases">
        <authorList>
            <consortium name="DOE Joint Genome Institute"/>
            <person name="Kuo A."/>
            <person name="Tarkka M."/>
            <person name="Buscot F."/>
            <person name="Kohler A."/>
            <person name="Nagy L.G."/>
            <person name="Floudas D."/>
            <person name="Copeland A."/>
            <person name="Barry K.W."/>
            <person name="Cichocki N."/>
            <person name="Veneault-Fourrey C."/>
            <person name="LaButti K."/>
            <person name="Lindquist E.A."/>
            <person name="Lipzen A."/>
            <person name="Lundell T."/>
            <person name="Morin E."/>
            <person name="Murat C."/>
            <person name="Sun H."/>
            <person name="Tunlid A."/>
            <person name="Henrissat B."/>
            <person name="Grigoriev I.V."/>
            <person name="Hibbett D.S."/>
            <person name="Martin F."/>
            <person name="Nordberg H.P."/>
            <person name="Cantor M.N."/>
            <person name="Hua S.X."/>
        </authorList>
    </citation>
    <scope>NUCLEOTIDE SEQUENCE [LARGE SCALE GENOMIC DNA]</scope>
    <source>
        <strain evidence="13 14">F 1598</strain>
    </source>
</reference>
<comment type="cofactor">
    <cofactor evidence="1">
        <name>heme b</name>
        <dbReference type="ChEBI" id="CHEBI:60344"/>
    </cofactor>
</comment>
<organism evidence="13 14">
    <name type="scientific">Piloderma croceum (strain F 1598)</name>
    <dbReference type="NCBI Taxonomy" id="765440"/>
    <lineage>
        <taxon>Eukaryota</taxon>
        <taxon>Fungi</taxon>
        <taxon>Dikarya</taxon>
        <taxon>Basidiomycota</taxon>
        <taxon>Agaricomycotina</taxon>
        <taxon>Agaricomycetes</taxon>
        <taxon>Agaricomycetidae</taxon>
        <taxon>Atheliales</taxon>
        <taxon>Atheliaceae</taxon>
        <taxon>Piloderma</taxon>
    </lineage>
</organism>
<feature type="transmembrane region" description="Helical" evidence="11">
    <location>
        <begin position="87"/>
        <end position="105"/>
    </location>
</feature>
<dbReference type="InterPro" id="IPR045150">
    <property type="entry name" value="CYB561D1/2"/>
</dbReference>
<evidence type="ECO:0000256" key="11">
    <source>
        <dbReference type="SAM" id="Phobius"/>
    </source>
</evidence>
<feature type="transmembrane region" description="Helical" evidence="11">
    <location>
        <begin position="117"/>
        <end position="137"/>
    </location>
</feature>
<keyword evidence="9" id="KW-0408">Iron</keyword>
<dbReference type="GO" id="GO:0020037">
    <property type="term" value="F:heme binding"/>
    <property type="evidence" value="ECO:0007669"/>
    <property type="project" value="TreeGrafter"/>
</dbReference>
<keyword evidence="7" id="KW-0249">Electron transport</keyword>
<evidence type="ECO:0000256" key="7">
    <source>
        <dbReference type="ARBA" id="ARBA00022982"/>
    </source>
</evidence>
<feature type="domain" description="Cytochrome b561" evidence="12">
    <location>
        <begin position="1"/>
        <end position="180"/>
    </location>
</feature>
<dbReference type="PANTHER" id="PTHR15422">
    <property type="entry name" value="OS05G0565100 PROTEIN"/>
    <property type="match status" value="1"/>
</dbReference>
<dbReference type="InParanoid" id="A0A0C3AID2"/>
<evidence type="ECO:0000313" key="13">
    <source>
        <dbReference type="EMBL" id="KIM73573.1"/>
    </source>
</evidence>
<protein>
    <recommendedName>
        <fullName evidence="12">Cytochrome b561 domain-containing protein</fullName>
    </recommendedName>
</protein>
<reference evidence="14" key="2">
    <citation type="submission" date="2015-01" db="EMBL/GenBank/DDBJ databases">
        <title>Evolutionary Origins and Diversification of the Mycorrhizal Mutualists.</title>
        <authorList>
            <consortium name="DOE Joint Genome Institute"/>
            <consortium name="Mycorrhizal Genomics Consortium"/>
            <person name="Kohler A."/>
            <person name="Kuo A."/>
            <person name="Nagy L.G."/>
            <person name="Floudas D."/>
            <person name="Copeland A."/>
            <person name="Barry K.W."/>
            <person name="Cichocki N."/>
            <person name="Veneault-Fourrey C."/>
            <person name="LaButti K."/>
            <person name="Lindquist E.A."/>
            <person name="Lipzen A."/>
            <person name="Lundell T."/>
            <person name="Morin E."/>
            <person name="Murat C."/>
            <person name="Riley R."/>
            <person name="Ohm R."/>
            <person name="Sun H."/>
            <person name="Tunlid A."/>
            <person name="Henrissat B."/>
            <person name="Grigoriev I.V."/>
            <person name="Hibbett D.S."/>
            <person name="Martin F."/>
        </authorList>
    </citation>
    <scope>NUCLEOTIDE SEQUENCE [LARGE SCALE GENOMIC DNA]</scope>
    <source>
        <strain evidence="14">F 1598</strain>
    </source>
</reference>
<evidence type="ECO:0000256" key="6">
    <source>
        <dbReference type="ARBA" id="ARBA00022723"/>
    </source>
</evidence>
<accession>A0A0C3AID2</accession>
<evidence type="ECO:0000259" key="12">
    <source>
        <dbReference type="PROSITE" id="PS50939"/>
    </source>
</evidence>
<dbReference type="GO" id="GO:0046872">
    <property type="term" value="F:metal ion binding"/>
    <property type="evidence" value="ECO:0007669"/>
    <property type="project" value="UniProtKB-KW"/>
</dbReference>
<dbReference type="SMART" id="SM00665">
    <property type="entry name" value="B561"/>
    <property type="match status" value="1"/>
</dbReference>
<evidence type="ECO:0000256" key="3">
    <source>
        <dbReference type="ARBA" id="ARBA00022448"/>
    </source>
</evidence>
<keyword evidence="10 11" id="KW-0472">Membrane</keyword>
<keyword evidence="5 11" id="KW-0812">Transmembrane</keyword>
<dbReference type="PANTHER" id="PTHR15422:SF24">
    <property type="entry name" value="DOMON RELATED DOMAIN-CONTAINING PROTEIN"/>
    <property type="match status" value="1"/>
</dbReference>
<feature type="transmembrane region" description="Helical" evidence="11">
    <location>
        <begin position="44"/>
        <end position="67"/>
    </location>
</feature>
<keyword evidence="14" id="KW-1185">Reference proteome</keyword>
<dbReference type="Proteomes" id="UP000054166">
    <property type="component" value="Unassembled WGS sequence"/>
</dbReference>
<keyword evidence="4" id="KW-0349">Heme</keyword>
<proteinExistence type="predicted"/>
<dbReference type="AlphaFoldDB" id="A0A0C3AID2"/>
<evidence type="ECO:0000256" key="4">
    <source>
        <dbReference type="ARBA" id="ARBA00022617"/>
    </source>
</evidence>
<evidence type="ECO:0000256" key="10">
    <source>
        <dbReference type="ARBA" id="ARBA00023136"/>
    </source>
</evidence>
<sequence>MEYNLHDRLAVAHAVFACIATLFTLPIALLVGRYRHTGAIWFKIHALFTGITIFLVVVVFVLGIGAVSSTHLGTQFSGIHSDLHHRVGLIVFVLFALQGILGIVAHKTPSGDLLRRVHVLTGIFAVAGLLGETWEGMHVEWADKSTSKTVTPQLVQLIFWVFVLVWATLYTVAFVQAVLLKNRGQEMHQMDKCADVKARVQSKPESERTLSGPSW</sequence>
<evidence type="ECO:0000256" key="9">
    <source>
        <dbReference type="ARBA" id="ARBA00023004"/>
    </source>
</evidence>
<name>A0A0C3AID2_PILCF</name>
<gene>
    <name evidence="13" type="ORF">PILCRDRAFT_15152</name>
</gene>
<feature type="transmembrane region" description="Helical" evidence="11">
    <location>
        <begin position="12"/>
        <end position="32"/>
    </location>
</feature>
<dbReference type="PROSITE" id="PS50939">
    <property type="entry name" value="CYTOCHROME_B561"/>
    <property type="match status" value="1"/>
</dbReference>
<dbReference type="InterPro" id="IPR006593">
    <property type="entry name" value="Cyt_b561/ferric_Rdtase_TM"/>
</dbReference>
<evidence type="ECO:0000313" key="14">
    <source>
        <dbReference type="Proteomes" id="UP000054166"/>
    </source>
</evidence>
<dbReference type="HOGENOM" id="CLU_1295202_0_0_1"/>
<dbReference type="GO" id="GO:0140575">
    <property type="term" value="F:transmembrane monodehydroascorbate reductase activity"/>
    <property type="evidence" value="ECO:0007669"/>
    <property type="project" value="InterPro"/>
</dbReference>
<evidence type="ECO:0000256" key="1">
    <source>
        <dbReference type="ARBA" id="ARBA00001970"/>
    </source>
</evidence>
<evidence type="ECO:0000256" key="8">
    <source>
        <dbReference type="ARBA" id="ARBA00022989"/>
    </source>
</evidence>
<keyword evidence="3" id="KW-0813">Transport</keyword>
<comment type="subcellular location">
    <subcellularLocation>
        <location evidence="2">Membrane</location>
        <topology evidence="2">Multi-pass membrane protein</topology>
    </subcellularLocation>
</comment>
<keyword evidence="8 11" id="KW-1133">Transmembrane helix</keyword>
<feature type="transmembrane region" description="Helical" evidence="11">
    <location>
        <begin position="157"/>
        <end position="180"/>
    </location>
</feature>
<evidence type="ECO:0000256" key="2">
    <source>
        <dbReference type="ARBA" id="ARBA00004141"/>
    </source>
</evidence>
<dbReference type="STRING" id="765440.A0A0C3AID2"/>
<dbReference type="EMBL" id="KN833079">
    <property type="protein sequence ID" value="KIM73573.1"/>
    <property type="molecule type" value="Genomic_DNA"/>
</dbReference>
<dbReference type="GO" id="GO:0016020">
    <property type="term" value="C:membrane"/>
    <property type="evidence" value="ECO:0007669"/>
    <property type="project" value="UniProtKB-SubCell"/>
</dbReference>
<keyword evidence="6" id="KW-0479">Metal-binding</keyword>
<dbReference type="Gene3D" id="1.20.120.1770">
    <property type="match status" value="1"/>
</dbReference>
<evidence type="ECO:0000256" key="5">
    <source>
        <dbReference type="ARBA" id="ARBA00022692"/>
    </source>
</evidence>
<dbReference type="OrthoDB" id="19261at2759"/>